<dbReference type="OrthoDB" id="203687at2759"/>
<reference evidence="2 3" key="1">
    <citation type="submission" date="2019-01" db="EMBL/GenBank/DDBJ databases">
        <title>Nuclear Genome Assembly of the Microalgal Biofuel strain Nannochloropsis salina CCMP1776.</title>
        <authorList>
            <person name="Hovde B."/>
        </authorList>
    </citation>
    <scope>NUCLEOTIDE SEQUENCE [LARGE SCALE GENOMIC DNA]</scope>
    <source>
        <strain evidence="2 3">CCMP1776</strain>
    </source>
</reference>
<dbReference type="AlphaFoldDB" id="A0A4D9CYX8"/>
<evidence type="ECO:0000313" key="3">
    <source>
        <dbReference type="Proteomes" id="UP000355283"/>
    </source>
</evidence>
<feature type="region of interest" description="Disordered" evidence="1">
    <location>
        <begin position="96"/>
        <end position="133"/>
    </location>
</feature>
<feature type="compositionally biased region" description="Basic residues" evidence="1">
    <location>
        <begin position="18"/>
        <end position="27"/>
    </location>
</feature>
<dbReference type="GO" id="GO:0008168">
    <property type="term" value="F:methyltransferase activity"/>
    <property type="evidence" value="ECO:0007669"/>
    <property type="project" value="InterPro"/>
</dbReference>
<dbReference type="EMBL" id="SDOX01000096">
    <property type="protein sequence ID" value="TFJ82595.1"/>
    <property type="molecule type" value="Genomic_DNA"/>
</dbReference>
<dbReference type="InterPro" id="IPR002052">
    <property type="entry name" value="DNA_methylase_N6_adenine_CS"/>
</dbReference>
<feature type="compositionally biased region" description="Polar residues" evidence="1">
    <location>
        <begin position="48"/>
        <end position="57"/>
    </location>
</feature>
<accession>A0A4D9CYX8</accession>
<comment type="caution">
    <text evidence="2">The sequence shown here is derived from an EMBL/GenBank/DDBJ whole genome shotgun (WGS) entry which is preliminary data.</text>
</comment>
<name>A0A4D9CYX8_9STRA</name>
<gene>
    <name evidence="2" type="ORF">NSK_006021</name>
</gene>
<evidence type="ECO:0000313" key="2">
    <source>
        <dbReference type="EMBL" id="TFJ82595.1"/>
    </source>
</evidence>
<feature type="region of interest" description="Disordered" evidence="1">
    <location>
        <begin position="1"/>
        <end position="72"/>
    </location>
</feature>
<dbReference type="PROSITE" id="PS00092">
    <property type="entry name" value="N6_MTASE"/>
    <property type="match status" value="1"/>
</dbReference>
<dbReference type="Proteomes" id="UP000355283">
    <property type="component" value="Unassembled WGS sequence"/>
</dbReference>
<keyword evidence="3" id="KW-1185">Reference proteome</keyword>
<proteinExistence type="predicted"/>
<sequence length="382" mass="43479">MSFSGGGLGRLMVEKQRRDQKRKRRRSSPSPSTQEAEWPRKNQKFDTPPTSGSTATAEGQAYHEHGKFSSSFTLPPASDAIAPSLIGKYHVARQQLGQASASKRRLSSPRPPSLFQPSEPSRNRKFKSTTSTLTARIQPKKTQASLPSYPFPTDYADHFESPLRAYEDLEPFLQWLRRALRRDKTSLHIYDPYYCQGAVVNLLKSLGFPRVTNKMRDFYADVAAGTVPSYDVLVTNPPYSDNHKEKILRFCLGSDKPWCLLLPNYVANKSYYLDAIRPLPQDRQPFYLVPHAKYEYQHPEGTGHMSSPFFSIWVCNPGPIPRRDIGCVVSRLQAAQQQHSLPWRLVLTVEDLRSTGAAPSWKRPSNKRRKKMKRLMLTNVKG</sequence>
<protein>
    <submittedName>
        <fullName evidence="2">Uncharacterized protein</fullName>
    </submittedName>
</protein>
<dbReference type="GO" id="GO:0032259">
    <property type="term" value="P:methylation"/>
    <property type="evidence" value="ECO:0007669"/>
    <property type="project" value="InterPro"/>
</dbReference>
<dbReference type="GO" id="GO:0003676">
    <property type="term" value="F:nucleic acid binding"/>
    <property type="evidence" value="ECO:0007669"/>
    <property type="project" value="InterPro"/>
</dbReference>
<organism evidence="2 3">
    <name type="scientific">Nannochloropsis salina CCMP1776</name>
    <dbReference type="NCBI Taxonomy" id="1027361"/>
    <lineage>
        <taxon>Eukaryota</taxon>
        <taxon>Sar</taxon>
        <taxon>Stramenopiles</taxon>
        <taxon>Ochrophyta</taxon>
        <taxon>Eustigmatophyceae</taxon>
        <taxon>Eustigmatales</taxon>
        <taxon>Monodopsidaceae</taxon>
        <taxon>Microchloropsis</taxon>
        <taxon>Microchloropsis salina</taxon>
    </lineage>
</organism>
<evidence type="ECO:0000256" key="1">
    <source>
        <dbReference type="SAM" id="MobiDB-lite"/>
    </source>
</evidence>
<dbReference type="PANTHER" id="PTHR39444">
    <property type="entry name" value="SITE-SPECIFIC DNA-METHYLTRANSFERASE (ADENINE-SPECIFIC)"/>
    <property type="match status" value="1"/>
</dbReference>
<dbReference type="PANTHER" id="PTHR39444:SF3">
    <property type="entry name" value="SITE-SPECIFIC DNA-METHYLTRANSFERASE (ADENINE-SPECIFIC)"/>
    <property type="match status" value="1"/>
</dbReference>